<sequence length="1109" mass="129194">MDNVKKYTHSNFFTNRDNNTLIKEFEGILHHNPHICNLDAVVGFLRASGYFSLRPFLDNINKVRVLIGINVDKYIAQATRQGKIFFGAEEEVKEECLREIRRDIEHSHYSKEVENGMFQMVKDLIDGKLELRAHPSKKIHAKIYVLYPNDFNQYTQGMAITGSSNLTGNGLGITEERQYEFNVKMDRYDDVKFAKEEFELLWKEAEGCEITADDVKTSIDHTYLKGDASPYDLYIKMLMEYFSDRVMATDDNNPFDMPEGYKKYDYQMDAVEEGYQKLLRYDGFFLADVVGLGKTVIATMIAKKFLIENGRDKTKILVVYPPAVEHNWKATFKDFGIDKFVNFISNGSLSKILDEDNYNYWNADEFDLILVDEAHKFRSHTTSAFEQLQEICKMPRIENGNIPGFKKKVMLISATPMNNTPADIYTEIQLFQDPRRCTIDGVSNLTAFFSPLIKEFKQLKREPNFDISRFKKLAERVRDRVIKPLTVRRTRTDIENVPRYNKDVNGFPKVERPIESRYELNEHLADLFEHAMLTLEKNLTYARYQAIAYLKPEAAQGLYDNAELISRSLAGIRKNGLVKRLESSFYAFQVSLDNFRQANQNMIDMFDRNKVFIAPDLDINMLLESGLSDEEIEEKLNAKAEDNPKNAVFTADDFKPEFIEMLRGDQNTLEMLCSEWADIKDEDDSKFTKFNELLKHKLFKSERNPEQKLVVFSESVDTVEYLARRINRKDVLVISADNRSKQFKTIRENFDANYKTKLNDYNIILTTDVLAEGVNLHRANVIVNYDTPWNSTRLMQRIGRVNRIGSSSKHIYNYVFYPSREGNREINLNQIALSKIQTFHSTFGEDNQIYSQEEILDRDLSKLFDEGMKKQKEECNQELPYYEELRALYQNNRREYNRIAKLSLRSRTGREMKKVDGVTLANDTLVFLKTNFRKVFFLVSETAEELSVLDALKYFKAPKEEQSAERIEQHHKHINMALRKFRMMQDEEARSQETTHEEQGSVGVQVSTAVNLLNNFIREIDDNELYIKVVQLKTLAERGVITYIAKRLQRIQKNLRRVGGKARMTHDEALAEIIDMAKKYAPYYTAQESLLNEQETNAEIILSESFNKL</sequence>
<protein>
    <submittedName>
        <fullName evidence="2">SNF2/RAD54 family helicase</fullName>
    </submittedName>
</protein>
<dbReference type="InterPro" id="IPR049730">
    <property type="entry name" value="SNF2/RAD54-like_C"/>
</dbReference>
<dbReference type="InterPro" id="IPR001650">
    <property type="entry name" value="Helicase_C-like"/>
</dbReference>
<reference evidence="2 3" key="1">
    <citation type="submission" date="2018-08" db="EMBL/GenBank/DDBJ databases">
        <title>A genome reference for cultivated species of the human gut microbiota.</title>
        <authorList>
            <person name="Zou Y."/>
            <person name="Xue W."/>
            <person name="Luo G."/>
        </authorList>
    </citation>
    <scope>NUCLEOTIDE SEQUENCE [LARGE SCALE GENOMIC DNA]</scope>
    <source>
        <strain evidence="2 3">AM18-6</strain>
    </source>
</reference>
<dbReference type="PROSITE" id="PS51192">
    <property type="entry name" value="HELICASE_ATP_BIND_1"/>
    <property type="match status" value="1"/>
</dbReference>
<dbReference type="PROSITE" id="PS51194">
    <property type="entry name" value="HELICASE_CTER"/>
    <property type="match status" value="1"/>
</dbReference>
<dbReference type="EMBL" id="QRJE01000059">
    <property type="protein sequence ID" value="RHH05223.1"/>
    <property type="molecule type" value="Genomic_DNA"/>
</dbReference>
<dbReference type="CDD" id="cd09178">
    <property type="entry name" value="PLDc_N_Snf2_like"/>
    <property type="match status" value="1"/>
</dbReference>
<name>A0A396BK73_BACFG</name>
<evidence type="ECO:0000313" key="3">
    <source>
        <dbReference type="Proteomes" id="UP000266644"/>
    </source>
</evidence>
<dbReference type="Pfam" id="PF00271">
    <property type="entry name" value="Helicase_C"/>
    <property type="match status" value="1"/>
</dbReference>
<keyword evidence="2" id="KW-0547">Nucleotide-binding</keyword>
<comment type="caution">
    <text evidence="2">The sequence shown here is derived from an EMBL/GenBank/DDBJ whole genome shotgun (WGS) entry which is preliminary data.</text>
</comment>
<evidence type="ECO:0000313" key="2">
    <source>
        <dbReference type="EMBL" id="RHH05223.1"/>
    </source>
</evidence>
<dbReference type="Gene3D" id="3.40.50.10810">
    <property type="entry name" value="Tandem AAA-ATPase domain"/>
    <property type="match status" value="1"/>
</dbReference>
<dbReference type="Pfam" id="PF04851">
    <property type="entry name" value="ResIII"/>
    <property type="match status" value="1"/>
</dbReference>
<dbReference type="AlphaFoldDB" id="A0A396BK73"/>
<proteinExistence type="predicted"/>
<dbReference type="InterPro" id="IPR006935">
    <property type="entry name" value="Helicase/UvrB_N"/>
</dbReference>
<organism evidence="2 3">
    <name type="scientific">Bacteroides fragilis</name>
    <dbReference type="NCBI Taxonomy" id="817"/>
    <lineage>
        <taxon>Bacteria</taxon>
        <taxon>Pseudomonadati</taxon>
        <taxon>Bacteroidota</taxon>
        <taxon>Bacteroidia</taxon>
        <taxon>Bacteroidales</taxon>
        <taxon>Bacteroidaceae</taxon>
        <taxon>Bacteroides</taxon>
    </lineage>
</organism>
<dbReference type="Proteomes" id="UP000266644">
    <property type="component" value="Unassembled WGS sequence"/>
</dbReference>
<dbReference type="InterPro" id="IPR014001">
    <property type="entry name" value="Helicase_ATP-bd"/>
</dbReference>
<dbReference type="InterPro" id="IPR038718">
    <property type="entry name" value="SNF2-like_sf"/>
</dbReference>
<keyword evidence="2" id="KW-0347">Helicase</keyword>
<dbReference type="GO" id="GO:0003677">
    <property type="term" value="F:DNA binding"/>
    <property type="evidence" value="ECO:0007669"/>
    <property type="project" value="InterPro"/>
</dbReference>
<dbReference type="PANTHER" id="PTHR45766">
    <property type="entry name" value="DNA ANNEALING HELICASE AND ENDONUCLEASE ZRANB3 FAMILY MEMBER"/>
    <property type="match status" value="1"/>
</dbReference>
<dbReference type="RefSeq" id="WP_005809783.1">
    <property type="nucleotide sequence ID" value="NZ_CP036539.1"/>
</dbReference>
<dbReference type="InterPro" id="IPR027417">
    <property type="entry name" value="P-loop_NTPase"/>
</dbReference>
<dbReference type="SUPFAM" id="SSF52540">
    <property type="entry name" value="P-loop containing nucleoside triphosphate hydrolases"/>
    <property type="match status" value="2"/>
</dbReference>
<dbReference type="GO" id="GO:0004386">
    <property type="term" value="F:helicase activity"/>
    <property type="evidence" value="ECO:0007669"/>
    <property type="project" value="UniProtKB-KW"/>
</dbReference>
<dbReference type="CDD" id="cd18793">
    <property type="entry name" value="SF2_C_SNF"/>
    <property type="match status" value="1"/>
</dbReference>
<dbReference type="SMART" id="SM00487">
    <property type="entry name" value="DEXDc"/>
    <property type="match status" value="1"/>
</dbReference>
<dbReference type="Gene3D" id="3.40.50.300">
    <property type="entry name" value="P-loop containing nucleotide triphosphate hydrolases"/>
    <property type="match status" value="1"/>
</dbReference>
<keyword evidence="1" id="KW-0378">Hydrolase</keyword>
<dbReference type="Gene3D" id="3.30.870.10">
    <property type="entry name" value="Endonuclease Chain A"/>
    <property type="match status" value="1"/>
</dbReference>
<dbReference type="SMART" id="SM00490">
    <property type="entry name" value="HELICc"/>
    <property type="match status" value="1"/>
</dbReference>
<keyword evidence="2" id="KW-0067">ATP-binding</keyword>
<dbReference type="PANTHER" id="PTHR45766:SF6">
    <property type="entry name" value="SWI_SNF-RELATED MATRIX-ASSOCIATED ACTIN-DEPENDENT REGULATOR OF CHROMATIN SUBFAMILY A-LIKE PROTEIN 1"/>
    <property type="match status" value="1"/>
</dbReference>
<evidence type="ECO:0000256" key="1">
    <source>
        <dbReference type="ARBA" id="ARBA00022801"/>
    </source>
</evidence>
<accession>A0A396BK73</accession>
<dbReference type="GO" id="GO:0005524">
    <property type="term" value="F:ATP binding"/>
    <property type="evidence" value="ECO:0007669"/>
    <property type="project" value="InterPro"/>
</dbReference>
<gene>
    <name evidence="2" type="ORF">DW228_23425</name>
</gene>
<dbReference type="GO" id="GO:0016787">
    <property type="term" value="F:hydrolase activity"/>
    <property type="evidence" value="ECO:0007669"/>
    <property type="project" value="UniProtKB-KW"/>
</dbReference>